<reference evidence="10" key="1">
    <citation type="submission" date="2023-03" db="EMBL/GenBank/DDBJ databases">
        <title>Mating type loci evolution in Malassezia.</title>
        <authorList>
            <person name="Coelho M.A."/>
        </authorList>
    </citation>
    <scope>NUCLEOTIDE SEQUENCE</scope>
    <source>
        <strain evidence="10">CBS 12830</strain>
    </source>
</reference>
<gene>
    <name evidence="10" type="primary">MSY1</name>
    <name evidence="10" type="ORF">MEQU1_000840</name>
</gene>
<accession>A0AAF0IZ70</accession>
<dbReference type="InterPro" id="IPR002307">
    <property type="entry name" value="Tyr-tRNA-ligase"/>
</dbReference>
<dbReference type="Gene3D" id="3.40.50.620">
    <property type="entry name" value="HUPs"/>
    <property type="match status" value="1"/>
</dbReference>
<proteinExistence type="inferred from homology"/>
<keyword evidence="11" id="KW-1185">Reference proteome</keyword>
<dbReference type="EC" id="6.1.1.1" evidence="1 9"/>
<dbReference type="GO" id="GO:0004831">
    <property type="term" value="F:tyrosine-tRNA ligase activity"/>
    <property type="evidence" value="ECO:0007669"/>
    <property type="project" value="UniProtKB-EC"/>
</dbReference>
<evidence type="ECO:0000313" key="10">
    <source>
        <dbReference type="EMBL" id="WFD22178.1"/>
    </source>
</evidence>
<dbReference type="GO" id="GO:0006437">
    <property type="term" value="P:tyrosyl-tRNA aminoacylation"/>
    <property type="evidence" value="ECO:0007669"/>
    <property type="project" value="InterPro"/>
</dbReference>
<dbReference type="InterPro" id="IPR014729">
    <property type="entry name" value="Rossmann-like_a/b/a_fold"/>
</dbReference>
<evidence type="ECO:0000256" key="4">
    <source>
        <dbReference type="ARBA" id="ARBA00022840"/>
    </source>
</evidence>
<comment type="similarity">
    <text evidence="9">Belongs to the class-I aminoacyl-tRNA synthetase family.</text>
</comment>
<dbReference type="Gene3D" id="1.10.240.10">
    <property type="entry name" value="Tyrosyl-Transfer RNA Synthetase"/>
    <property type="match status" value="1"/>
</dbReference>
<evidence type="ECO:0000256" key="6">
    <source>
        <dbReference type="ARBA" id="ARBA00023146"/>
    </source>
</evidence>
<dbReference type="InterPro" id="IPR024088">
    <property type="entry name" value="Tyr-tRNA-ligase_bac-type"/>
</dbReference>
<dbReference type="AlphaFoldDB" id="A0AAF0IZ70"/>
<dbReference type="Proteomes" id="UP001214415">
    <property type="component" value="Chromosome 2"/>
</dbReference>
<name>A0AAF0IZ70_9BASI</name>
<evidence type="ECO:0000313" key="11">
    <source>
        <dbReference type="Proteomes" id="UP001214415"/>
    </source>
</evidence>
<dbReference type="GO" id="GO:0005524">
    <property type="term" value="F:ATP binding"/>
    <property type="evidence" value="ECO:0007669"/>
    <property type="project" value="UniProtKB-KW"/>
</dbReference>
<dbReference type="GO" id="GO:0005829">
    <property type="term" value="C:cytosol"/>
    <property type="evidence" value="ECO:0007669"/>
    <property type="project" value="TreeGrafter"/>
</dbReference>
<dbReference type="PANTHER" id="PTHR11766:SF0">
    <property type="entry name" value="TYROSINE--TRNA LIGASE, MITOCHONDRIAL"/>
    <property type="match status" value="1"/>
</dbReference>
<evidence type="ECO:0000256" key="1">
    <source>
        <dbReference type="ARBA" id="ARBA00013160"/>
    </source>
</evidence>
<evidence type="ECO:0000256" key="3">
    <source>
        <dbReference type="ARBA" id="ARBA00022741"/>
    </source>
</evidence>
<evidence type="ECO:0000256" key="9">
    <source>
        <dbReference type="RuleBase" id="RU361234"/>
    </source>
</evidence>
<protein>
    <recommendedName>
        <fullName evidence="1 9">Tyrosine--tRNA ligase</fullName>
        <ecNumber evidence="1 9">6.1.1.1</ecNumber>
    </recommendedName>
    <alternativeName>
        <fullName evidence="7 9">Tyrosyl-tRNA synthetase</fullName>
    </alternativeName>
</protein>
<dbReference type="NCBIfam" id="TIGR00234">
    <property type="entry name" value="tyrS"/>
    <property type="match status" value="1"/>
</dbReference>
<keyword evidence="5 9" id="KW-0648">Protein biosynthesis</keyword>
<keyword evidence="2 9" id="KW-0436">Ligase</keyword>
<evidence type="ECO:0000256" key="5">
    <source>
        <dbReference type="ARBA" id="ARBA00022917"/>
    </source>
</evidence>
<sequence length="361" mass="40595">MLHLVTHGHHGLILVRATKLMQIGGATGAIGDPSGRSTERSALDTQQLEKNVSSIRSQIYQFFHNAVAYLQRRGRIHATPAPFSATRNSTEAEPLFLDTIDLKLINNLDWFRNVSALHFLAEVGRFARVNEMMARESSGMSFTEFSYQLMQAHDFSLLHKERECSVQVGGSDQMGNIMAGIDLIRRQKAAQHTKKADNNMREDPAYGLTLPLLTTSTGAKFGKSAGNAVWISQTMLSDFDFYQYFVRSADADVERYLFALTLLSKEEIQEILSKHAENKAKRFAQVRLAEEMTELVRGEDALQRARLATETLFGTDVQSLTLEQVEFAFKNDNRLVRVPRESTDILRLAADVKLVSSRSTF</sequence>
<dbReference type="EMBL" id="CP119901">
    <property type="protein sequence ID" value="WFD22178.1"/>
    <property type="molecule type" value="Genomic_DNA"/>
</dbReference>
<dbReference type="GO" id="GO:0005739">
    <property type="term" value="C:mitochondrion"/>
    <property type="evidence" value="ECO:0007669"/>
    <property type="project" value="TreeGrafter"/>
</dbReference>
<dbReference type="Pfam" id="PF00579">
    <property type="entry name" value="tRNA-synt_1b"/>
    <property type="match status" value="1"/>
</dbReference>
<keyword evidence="3 9" id="KW-0547">Nucleotide-binding</keyword>
<organism evidence="10 11">
    <name type="scientific">Malassezia equina</name>
    <dbReference type="NCBI Taxonomy" id="1381935"/>
    <lineage>
        <taxon>Eukaryota</taxon>
        <taxon>Fungi</taxon>
        <taxon>Dikarya</taxon>
        <taxon>Basidiomycota</taxon>
        <taxon>Ustilaginomycotina</taxon>
        <taxon>Malasseziomycetes</taxon>
        <taxon>Malasseziales</taxon>
        <taxon>Malasseziaceae</taxon>
        <taxon>Malassezia</taxon>
    </lineage>
</organism>
<dbReference type="InterPro" id="IPR002305">
    <property type="entry name" value="aa-tRNA-synth_Ic"/>
</dbReference>
<dbReference type="FunFam" id="1.10.240.10:FF:000001">
    <property type="entry name" value="Tyrosine--tRNA ligase"/>
    <property type="match status" value="1"/>
</dbReference>
<dbReference type="SUPFAM" id="SSF52374">
    <property type="entry name" value="Nucleotidylyl transferase"/>
    <property type="match status" value="1"/>
</dbReference>
<dbReference type="PRINTS" id="PR01040">
    <property type="entry name" value="TRNASYNTHTYR"/>
</dbReference>
<dbReference type="PANTHER" id="PTHR11766">
    <property type="entry name" value="TYROSYL-TRNA SYNTHETASE"/>
    <property type="match status" value="1"/>
</dbReference>
<keyword evidence="4 9" id="KW-0067">ATP-binding</keyword>
<keyword evidence="6 9" id="KW-0030">Aminoacyl-tRNA synthetase</keyword>
<comment type="catalytic activity">
    <reaction evidence="8 9">
        <text>tRNA(Tyr) + L-tyrosine + ATP = L-tyrosyl-tRNA(Tyr) + AMP + diphosphate + H(+)</text>
        <dbReference type="Rhea" id="RHEA:10220"/>
        <dbReference type="Rhea" id="RHEA-COMP:9706"/>
        <dbReference type="Rhea" id="RHEA-COMP:9707"/>
        <dbReference type="ChEBI" id="CHEBI:15378"/>
        <dbReference type="ChEBI" id="CHEBI:30616"/>
        <dbReference type="ChEBI" id="CHEBI:33019"/>
        <dbReference type="ChEBI" id="CHEBI:58315"/>
        <dbReference type="ChEBI" id="CHEBI:78442"/>
        <dbReference type="ChEBI" id="CHEBI:78536"/>
        <dbReference type="ChEBI" id="CHEBI:456215"/>
        <dbReference type="EC" id="6.1.1.1"/>
    </reaction>
</comment>
<evidence type="ECO:0000256" key="8">
    <source>
        <dbReference type="ARBA" id="ARBA00048248"/>
    </source>
</evidence>
<evidence type="ECO:0000256" key="2">
    <source>
        <dbReference type="ARBA" id="ARBA00022598"/>
    </source>
</evidence>
<evidence type="ECO:0000256" key="7">
    <source>
        <dbReference type="ARBA" id="ARBA00033323"/>
    </source>
</evidence>